<evidence type="ECO:0000256" key="3">
    <source>
        <dbReference type="ARBA" id="ARBA00022989"/>
    </source>
</evidence>
<keyword evidence="3 5" id="KW-1133">Transmembrane helix</keyword>
<evidence type="ECO:0000256" key="5">
    <source>
        <dbReference type="SAM" id="Phobius"/>
    </source>
</evidence>
<dbReference type="SUPFAM" id="SSF103481">
    <property type="entry name" value="Multidrug resistance efflux transporter EmrE"/>
    <property type="match status" value="1"/>
</dbReference>
<dbReference type="AlphaFoldDB" id="A0A7S8C1N2"/>
<feature type="transmembrane region" description="Helical" evidence="5">
    <location>
        <begin position="96"/>
        <end position="114"/>
    </location>
</feature>
<feature type="transmembrane region" description="Helical" evidence="5">
    <location>
        <begin position="184"/>
        <end position="203"/>
    </location>
</feature>
<dbReference type="InterPro" id="IPR037185">
    <property type="entry name" value="EmrE-like"/>
</dbReference>
<dbReference type="RefSeq" id="WP_213162867.1">
    <property type="nucleotide sequence ID" value="NZ_CP058214.1"/>
</dbReference>
<gene>
    <name evidence="7" type="ORF">HW532_02245</name>
</gene>
<evidence type="ECO:0000256" key="1">
    <source>
        <dbReference type="ARBA" id="ARBA00004141"/>
    </source>
</evidence>
<evidence type="ECO:0000256" key="2">
    <source>
        <dbReference type="ARBA" id="ARBA00022692"/>
    </source>
</evidence>
<protein>
    <submittedName>
        <fullName evidence="7">DMT family transporter</fullName>
    </submittedName>
</protein>
<name>A0A7S8C1N2_9HYPH</name>
<dbReference type="Pfam" id="PF00892">
    <property type="entry name" value="EamA"/>
    <property type="match status" value="1"/>
</dbReference>
<feature type="transmembrane region" description="Helical" evidence="5">
    <location>
        <begin position="209"/>
        <end position="232"/>
    </location>
</feature>
<dbReference type="PANTHER" id="PTHR32322">
    <property type="entry name" value="INNER MEMBRANE TRANSPORTER"/>
    <property type="match status" value="1"/>
</dbReference>
<dbReference type="Proteomes" id="UP000593594">
    <property type="component" value="Chromosome"/>
</dbReference>
<evidence type="ECO:0000259" key="6">
    <source>
        <dbReference type="Pfam" id="PF00892"/>
    </source>
</evidence>
<comment type="subcellular location">
    <subcellularLocation>
        <location evidence="1">Membrane</location>
        <topology evidence="1">Multi-pass membrane protein</topology>
    </subcellularLocation>
</comment>
<organism evidence="7 8">
    <name type="scientific">Kaustia mangrovi</name>
    <dbReference type="NCBI Taxonomy" id="2593653"/>
    <lineage>
        <taxon>Bacteria</taxon>
        <taxon>Pseudomonadati</taxon>
        <taxon>Pseudomonadota</taxon>
        <taxon>Alphaproteobacteria</taxon>
        <taxon>Hyphomicrobiales</taxon>
        <taxon>Parvibaculaceae</taxon>
        <taxon>Kaustia</taxon>
    </lineage>
</organism>
<evidence type="ECO:0000313" key="8">
    <source>
        <dbReference type="Proteomes" id="UP000593594"/>
    </source>
</evidence>
<feature type="transmembrane region" description="Helical" evidence="5">
    <location>
        <begin position="40"/>
        <end position="58"/>
    </location>
</feature>
<keyword evidence="2 5" id="KW-0812">Transmembrane</keyword>
<dbReference type="KEGG" id="kmn:HW532_02245"/>
<accession>A0A7S8C1N2</accession>
<feature type="transmembrane region" description="Helical" evidence="5">
    <location>
        <begin position="155"/>
        <end position="172"/>
    </location>
</feature>
<dbReference type="InterPro" id="IPR000620">
    <property type="entry name" value="EamA_dom"/>
</dbReference>
<reference evidence="7 8" key="1">
    <citation type="submission" date="2020-06" db="EMBL/GenBank/DDBJ databases">
        <title>Genome sequence of 2 isolates from Red Sea Mangroves.</title>
        <authorList>
            <person name="Sefrji F."/>
            <person name="Michoud G."/>
            <person name="Merlino G."/>
            <person name="Daffonchio D."/>
        </authorList>
    </citation>
    <scope>NUCLEOTIDE SEQUENCE [LARGE SCALE GENOMIC DNA]</scope>
    <source>
        <strain evidence="7 8">R1DC25</strain>
    </source>
</reference>
<feature type="transmembrane region" description="Helical" evidence="5">
    <location>
        <begin position="126"/>
        <end position="143"/>
    </location>
</feature>
<proteinExistence type="predicted"/>
<feature type="transmembrane region" description="Helical" evidence="5">
    <location>
        <begin position="67"/>
        <end position="84"/>
    </location>
</feature>
<sequence>MTRHIPFVPNISMSIAPTQSRFRAPPRGIRQPGLFDVGKVILLGTLWGSAFLAIKIAVEETEPDQLALIRAVTAFLPVALVIWIRRLPLPDNRTDWALIIAMSLFNTVSPFLLISWAQQHIPASTTALIMGAGPLMTLVVAHFTTHDDRLSLPKLAGMAAGFGALLLVIDGSADPAAADGDSMLARLAVLAAVASYIVASAMIRHVRSAGAVSMTAINMSVAIAVLIPVVAFRGACRGRRSAPPAGWRWSISGSCAPARATFCASTSCSPSGRASPHWQAM</sequence>
<dbReference type="EMBL" id="CP058214">
    <property type="protein sequence ID" value="QPC41647.1"/>
    <property type="molecule type" value="Genomic_DNA"/>
</dbReference>
<keyword evidence="4 5" id="KW-0472">Membrane</keyword>
<dbReference type="PANTHER" id="PTHR32322:SF9">
    <property type="entry name" value="AMINO-ACID METABOLITE EFFLUX PUMP-RELATED"/>
    <property type="match status" value="1"/>
</dbReference>
<dbReference type="GO" id="GO:0016020">
    <property type="term" value="C:membrane"/>
    <property type="evidence" value="ECO:0007669"/>
    <property type="project" value="UniProtKB-SubCell"/>
</dbReference>
<feature type="domain" description="EamA" evidence="6">
    <location>
        <begin position="40"/>
        <end position="169"/>
    </location>
</feature>
<evidence type="ECO:0000256" key="4">
    <source>
        <dbReference type="ARBA" id="ARBA00023136"/>
    </source>
</evidence>
<keyword evidence="8" id="KW-1185">Reference proteome</keyword>
<evidence type="ECO:0000313" key="7">
    <source>
        <dbReference type="EMBL" id="QPC41647.1"/>
    </source>
</evidence>
<dbReference type="InterPro" id="IPR050638">
    <property type="entry name" value="AA-Vitamin_Transporters"/>
</dbReference>